<gene>
    <name evidence="3" type="ORF">soil367_08805</name>
</gene>
<dbReference type="SUPFAM" id="SSF81901">
    <property type="entry name" value="HCP-like"/>
    <property type="match status" value="1"/>
</dbReference>
<evidence type="ECO:0000313" key="3">
    <source>
        <dbReference type="EMBL" id="QCF26013.1"/>
    </source>
</evidence>
<feature type="signal peptide" evidence="2">
    <location>
        <begin position="1"/>
        <end position="18"/>
    </location>
</feature>
<keyword evidence="2" id="KW-0732">Signal</keyword>
<proteinExistence type="predicted"/>
<keyword evidence="4" id="KW-1185">Reference proteome</keyword>
<evidence type="ECO:0000256" key="1">
    <source>
        <dbReference type="ARBA" id="ARBA00022737"/>
    </source>
</evidence>
<organism evidence="3 4">
    <name type="scientific">Hydrocarboniclastica marina</name>
    <dbReference type="NCBI Taxonomy" id="2259620"/>
    <lineage>
        <taxon>Bacteria</taxon>
        <taxon>Pseudomonadati</taxon>
        <taxon>Pseudomonadota</taxon>
        <taxon>Gammaproteobacteria</taxon>
        <taxon>Alteromonadales</taxon>
        <taxon>Alteromonadaceae</taxon>
        <taxon>Hydrocarboniclastica</taxon>
    </lineage>
</organism>
<accession>A0A4P7XH90</accession>
<sequence>MKCLSVLLFSLATSTATAGLSGLRYQLSLEPGKFWEVSADADQFRKSLRGLAEFGVADAQMLLADQFASSGRFAHLRQSAHWYQEAYANGRTDAPGALARVVSRKPLLSAELLPYFRGIVPSLSPEQDFDSLLSLLEIQFSYPELADAARADRLLKLYKRACINTCFHDLFGARAAELNNRDEDARRLYRQAARSSGRGVNAYFDFLERYEDRDSRFNAFSDQLSDSAEALSPDVIQSVAGKLQSINSDFSPAVLAWLDLAVEKGAPNAAINRIEYMLGLPESFSFDQTEQRITAVATSFPTEAKLLRAQLLTTRAWKRLDPFTAYDLLKDLQSRGVTEAHVGLGDLYSMGGLDEVDQFQAIEEYKKAAKKGYASAFYKIASIYRFGRSMCNDALLSHAYSRMALMLGEDKAEEFVQTLSAELSPAQASQADHLYRDLIAAYPIKGFE</sequence>
<dbReference type="KEGG" id="hmi:soil367_08805"/>
<dbReference type="PANTHER" id="PTHR46430">
    <property type="entry name" value="PROTEIN SKT5-RELATED"/>
    <property type="match status" value="1"/>
</dbReference>
<protein>
    <submittedName>
        <fullName evidence="3">Sel1 repeat family protein</fullName>
    </submittedName>
</protein>
<feature type="chain" id="PRO_5020182057" evidence="2">
    <location>
        <begin position="19"/>
        <end position="448"/>
    </location>
</feature>
<dbReference type="SMART" id="SM00671">
    <property type="entry name" value="SEL1"/>
    <property type="match status" value="2"/>
</dbReference>
<name>A0A4P7XH90_9ALTE</name>
<dbReference type="Proteomes" id="UP000298049">
    <property type="component" value="Chromosome"/>
</dbReference>
<keyword evidence="1" id="KW-0677">Repeat</keyword>
<dbReference type="Gene3D" id="1.25.40.10">
    <property type="entry name" value="Tetratricopeptide repeat domain"/>
    <property type="match status" value="1"/>
</dbReference>
<evidence type="ECO:0000256" key="2">
    <source>
        <dbReference type="SAM" id="SignalP"/>
    </source>
</evidence>
<dbReference type="InterPro" id="IPR011990">
    <property type="entry name" value="TPR-like_helical_dom_sf"/>
</dbReference>
<dbReference type="InterPro" id="IPR051726">
    <property type="entry name" value="Chitin_Synth_Reg"/>
</dbReference>
<evidence type="ECO:0000313" key="4">
    <source>
        <dbReference type="Proteomes" id="UP000298049"/>
    </source>
</evidence>
<dbReference type="EMBL" id="CP031093">
    <property type="protein sequence ID" value="QCF26013.1"/>
    <property type="molecule type" value="Genomic_DNA"/>
</dbReference>
<reference evidence="3 4" key="1">
    <citation type="submission" date="2018-07" db="EMBL/GenBank/DDBJ databases">
        <title>Marsedoiliclastica nanhaica gen. nov. sp. nov., a novel marine hydrocarbonoclastic bacterium isolated from an in-situ enriched hydrocarbon-degrading consortium in deep-sea sediment.</title>
        <authorList>
            <person name="Dong C."/>
            <person name="Ma T."/>
            <person name="Liu R."/>
            <person name="Shao Z."/>
        </authorList>
    </citation>
    <scope>NUCLEOTIDE SEQUENCE [LARGE SCALE GENOMIC DNA]</scope>
    <source>
        <strain evidence="4">soil36-7</strain>
    </source>
</reference>
<dbReference type="AlphaFoldDB" id="A0A4P7XH90"/>
<dbReference type="InterPro" id="IPR006597">
    <property type="entry name" value="Sel1-like"/>
</dbReference>